<dbReference type="Proteomes" id="UP000789525">
    <property type="component" value="Unassembled WGS sequence"/>
</dbReference>
<protein>
    <submittedName>
        <fullName evidence="1">6550_t:CDS:1</fullName>
    </submittedName>
</protein>
<evidence type="ECO:0000313" key="2">
    <source>
        <dbReference type="Proteomes" id="UP000789525"/>
    </source>
</evidence>
<gene>
    <name evidence="1" type="ORF">ACOLOM_LOCUS294</name>
</gene>
<organism evidence="1 2">
    <name type="scientific">Acaulospora colombiana</name>
    <dbReference type="NCBI Taxonomy" id="27376"/>
    <lineage>
        <taxon>Eukaryota</taxon>
        <taxon>Fungi</taxon>
        <taxon>Fungi incertae sedis</taxon>
        <taxon>Mucoromycota</taxon>
        <taxon>Glomeromycotina</taxon>
        <taxon>Glomeromycetes</taxon>
        <taxon>Diversisporales</taxon>
        <taxon>Acaulosporaceae</taxon>
        <taxon>Acaulospora</taxon>
    </lineage>
</organism>
<keyword evidence="2" id="KW-1185">Reference proteome</keyword>
<evidence type="ECO:0000313" key="1">
    <source>
        <dbReference type="EMBL" id="CAG8442070.1"/>
    </source>
</evidence>
<dbReference type="EMBL" id="CAJVPT010000285">
    <property type="protein sequence ID" value="CAG8442070.1"/>
    <property type="molecule type" value="Genomic_DNA"/>
</dbReference>
<comment type="caution">
    <text evidence="1">The sequence shown here is derived from an EMBL/GenBank/DDBJ whole genome shotgun (WGS) entry which is preliminary data.</text>
</comment>
<proteinExistence type="predicted"/>
<accession>A0ACA9JYG8</accession>
<name>A0ACA9JYG8_9GLOM</name>
<sequence length="564" mass="63002">MSTLDSNDLSLSSLSNSLSDYTPTVEESGLSTTASSSIFNENENAGCMETESEEKCGESEGESDNNEKFHNSKIRISTISLRIQVETAQIDNSSSHLSITSMNGDDISSEEINFINYQSLKSITNDIYDYIQVVANSNDAIKSKKKSKDFFKREKSTHKSKGEGGRKRKKKVKILKAYWKDESEKEEEVALKKVESLNAFDHHGDKLNSEDLEVLENINLLHKLSCHQNLLRIFGYTIDPSNSNHFLVVQYANGGNLRKFLREHYTVLTWNEKLRFCTDLANGLKYIHDHDILHLALHSQNILHHNYKLLISDLGISKSHISAPHLILPYTDPQYLADSANYQQNKQSDVYALGILMHEISSGRIPYDEYLVKSEVAGESRSGGEKDSSISYLPELSPKIVREGYRQQPIFGTPSEYVALYQQCWQMNPTARPSVDEVLTRLGGIEAVGASVRVCDGGEKDVKERSMSEIEERVKGKNDHCCIDIKEINKGYDEKNDQKRDITYVPSVGLNSGTGSGSGLKSVYFSAADVTSYPTDSMIYSLADGWLTIIVVGAAVMFGVFASS</sequence>
<reference evidence="1" key="1">
    <citation type="submission" date="2021-06" db="EMBL/GenBank/DDBJ databases">
        <authorList>
            <person name="Kallberg Y."/>
            <person name="Tangrot J."/>
            <person name="Rosling A."/>
        </authorList>
    </citation>
    <scope>NUCLEOTIDE SEQUENCE</scope>
    <source>
        <strain evidence="1">CL356</strain>
    </source>
</reference>